<name>A0AAQ3UZX4_PASNO</name>
<keyword evidence="8" id="KW-1185">Reference proteome</keyword>
<dbReference type="InterPro" id="IPR006564">
    <property type="entry name" value="Znf_PMZ"/>
</dbReference>
<evidence type="ECO:0000256" key="3">
    <source>
        <dbReference type="ARBA" id="ARBA00022771"/>
    </source>
</evidence>
<dbReference type="InterPro" id="IPR004330">
    <property type="entry name" value="FAR1_DNA_bnd_dom"/>
</dbReference>
<dbReference type="GO" id="GO:0006355">
    <property type="term" value="P:regulation of DNA-templated transcription"/>
    <property type="evidence" value="ECO:0007669"/>
    <property type="project" value="InterPro"/>
</dbReference>
<protein>
    <recommendedName>
        <fullName evidence="6">SWIM-type domain-containing protein</fullName>
    </recommendedName>
</protein>
<evidence type="ECO:0000256" key="2">
    <source>
        <dbReference type="ARBA" id="ARBA00022723"/>
    </source>
</evidence>
<dbReference type="PANTHER" id="PTHR31669">
    <property type="entry name" value="PROTEIN FAR1-RELATED SEQUENCE 10-RELATED"/>
    <property type="match status" value="1"/>
</dbReference>
<evidence type="ECO:0000259" key="6">
    <source>
        <dbReference type="PROSITE" id="PS50966"/>
    </source>
</evidence>
<keyword evidence="4" id="KW-0862">Zinc</keyword>
<gene>
    <name evidence="7" type="ORF">U9M48_044736</name>
</gene>
<organism evidence="7 8">
    <name type="scientific">Paspalum notatum var. saurae</name>
    <dbReference type="NCBI Taxonomy" id="547442"/>
    <lineage>
        <taxon>Eukaryota</taxon>
        <taxon>Viridiplantae</taxon>
        <taxon>Streptophyta</taxon>
        <taxon>Embryophyta</taxon>
        <taxon>Tracheophyta</taxon>
        <taxon>Spermatophyta</taxon>
        <taxon>Magnoliopsida</taxon>
        <taxon>Liliopsida</taxon>
        <taxon>Poales</taxon>
        <taxon>Poaceae</taxon>
        <taxon>PACMAD clade</taxon>
        <taxon>Panicoideae</taxon>
        <taxon>Andropogonodae</taxon>
        <taxon>Paspaleae</taxon>
        <taxon>Paspalinae</taxon>
        <taxon>Paspalum</taxon>
    </lineage>
</organism>
<dbReference type="InterPro" id="IPR018289">
    <property type="entry name" value="MULE_transposase_dom"/>
</dbReference>
<reference evidence="7 8" key="1">
    <citation type="submission" date="2024-02" db="EMBL/GenBank/DDBJ databases">
        <title>High-quality chromosome-scale genome assembly of Pensacola bahiagrass (Paspalum notatum Flugge var. saurae).</title>
        <authorList>
            <person name="Vega J.M."/>
            <person name="Podio M."/>
            <person name="Orjuela J."/>
            <person name="Siena L.A."/>
            <person name="Pessino S.C."/>
            <person name="Combes M.C."/>
            <person name="Mariac C."/>
            <person name="Albertini E."/>
            <person name="Pupilli F."/>
            <person name="Ortiz J.P.A."/>
            <person name="Leblanc O."/>
        </authorList>
    </citation>
    <scope>NUCLEOTIDE SEQUENCE [LARGE SCALE GENOMIC DNA]</scope>
    <source>
        <strain evidence="7">R1</strain>
        <tissue evidence="7">Leaf</tissue>
    </source>
</reference>
<evidence type="ECO:0000313" key="8">
    <source>
        <dbReference type="Proteomes" id="UP001341281"/>
    </source>
</evidence>
<dbReference type="Proteomes" id="UP001341281">
    <property type="component" value="Chromosome 10"/>
</dbReference>
<feature type="domain" description="SWIM-type" evidence="6">
    <location>
        <begin position="1396"/>
        <end position="1432"/>
    </location>
</feature>
<evidence type="ECO:0000313" key="7">
    <source>
        <dbReference type="EMBL" id="WVZ99440.1"/>
    </source>
</evidence>
<keyword evidence="2" id="KW-0479">Metal-binding</keyword>
<dbReference type="SMART" id="SM00575">
    <property type="entry name" value="ZnF_PMZ"/>
    <property type="match status" value="2"/>
</dbReference>
<sequence length="1512" mass="176503">MEGTCARSVLALPVGDQLMAEKNFISDQVYEAHKTAEKESDVAMAAEEIMHWIVGIIFIEMFSSTHVVKILEIYMTSFKGFQTFKCRRIGKSQGVLALDCGFWFQMLKLKQRGNTLSEIQGPEVAETSAQDPEQDGKYHYHVSNDEEDEDFSECQKDIAEAEVDGDEDYFFPSVEDVEKARAPQVGMVFPTLEDAHHFLNVYALLTGFSVKKGCNYRHKKVTFVCNKSRKTKVNETRQRKRRRNVIERTGCQMKVLVKLVEGRWEIKTVNNEHNHPLVSSPSLSTFFISHRHMSEEERIFSKILQESRVTPSQIMKIFKKLRSRLKYIPIRKVDANKLKWSGNQMENRNMDIEITLEHIRRFQMDQPGFFYTIKTDERNIVRGIFWTDARARLDYALYGDFVLFDTSYTTYEHNMLFAPLIGINGHGKAIVFSWALLENETGDKAETFSWLFRTFLDVMNGKKPSIMITDQDSAMTKSVAEVFPTVFHRFSMWHVMRKAREIFEDFMEKGPVMEAELMNLITNCLTVEEFEDGWKTMLAKYDAPPNEDLNLMYQTRLMWVPVYFKHAFCPFIRSTGHSESTNKIFKGHSLLKDAIENFLHQYDIFQKEVVSAEDGYRLESTQRKPMYCTRQPIERHAEEIYTMGMFLKFQKELLDASAFNVFEIERGRIYAVKKTLDYEEAEFPRDSFSVELDLGNNMFNCICSKFERDGILCCHVLRIFTQFGINRIPEHYIKPRWTKKFREQELQKHHKAENTRSNVNELIEDYVNTTVPQIIANTKEMMIWWSNNTSRGDADLEERCGTMLAPEHEGGEHGNLTTEESLQKSPIFLGNDIETNKRSEIQALEAGETFVQEPEQENGTFAINEGDEDLNDYQKDHGEAEVDGDEEYMFPSSEEMEKAKPPEVGMVFSTLQDAYRFISVYGQVTGFAVKKGTNYKHKKIRFVCNKSRKTKETDTRQRKRRRDAIEQTQCPMKVVVKLVEEKWVIIAAMNEHNHPLWCSPLLTRFFMSHKDMSEEERHLSKILQQSRIKPTTIMDIFRKLQGRFKNMHVNNLKHSDKLMKTRNTDIGSTLEHVRRLQKEQPGFYYAVKTDEDSTIRSIFWTDARAKLDYALYGDFIHFNATYRTNAYNMPFASLIGINGHGKPTVFGWALLENDEAHTFSWLFRTFLDVMDGKEPSIIMTHQDSAMQKSIAEVFPTVFHRFSMWHVMREAAAEIGGFMVNRPGMEAELTHLIKNSLTTEVFENGWEAMVEKYTADLNAHLKLMYWTRSMWVPVYFKHVFCPFIRSFGHCESTNSIFKDYVLQEDTIETFISQYNIFQEEAISIDRPQSTPQKPVYCTRQLIERHASEIYTAGLFLKFQKELLDASAFNVFEKEKERIYIVKKVLEYEDAEFVNDSFPVEVDMKNKTFNCICSKFERDGILCCHVLRLFTQFGINEIPQHYIKRRWTKKFREQELHKLCMQKTGSNASQNALRCAMLMNKTVEICISVSKDPNQSQIFLEELERIQQKLPSSG</sequence>
<dbReference type="Pfam" id="PF03101">
    <property type="entry name" value="FAR1"/>
    <property type="match status" value="2"/>
</dbReference>
<evidence type="ECO:0000256" key="1">
    <source>
        <dbReference type="ARBA" id="ARBA00005889"/>
    </source>
</evidence>
<accession>A0AAQ3UZX4</accession>
<feature type="domain" description="SWIM-type" evidence="6">
    <location>
        <begin position="688"/>
        <end position="724"/>
    </location>
</feature>
<dbReference type="Pfam" id="PF10551">
    <property type="entry name" value="MULE"/>
    <property type="match status" value="2"/>
</dbReference>
<dbReference type="Pfam" id="PF04434">
    <property type="entry name" value="SWIM"/>
    <property type="match status" value="2"/>
</dbReference>
<proteinExistence type="inferred from homology"/>
<evidence type="ECO:0000256" key="4">
    <source>
        <dbReference type="ARBA" id="ARBA00022833"/>
    </source>
</evidence>
<keyword evidence="3 5" id="KW-0863">Zinc-finger</keyword>
<evidence type="ECO:0000256" key="5">
    <source>
        <dbReference type="PROSITE-ProRule" id="PRU00325"/>
    </source>
</evidence>
<dbReference type="PANTHER" id="PTHR31669:SF214">
    <property type="entry name" value="PROTEIN FAR1-RELATED SEQUENCE"/>
    <property type="match status" value="1"/>
</dbReference>
<dbReference type="EMBL" id="CP144754">
    <property type="protein sequence ID" value="WVZ99440.1"/>
    <property type="molecule type" value="Genomic_DNA"/>
</dbReference>
<dbReference type="GO" id="GO:0008270">
    <property type="term" value="F:zinc ion binding"/>
    <property type="evidence" value="ECO:0007669"/>
    <property type="project" value="UniProtKB-KW"/>
</dbReference>
<dbReference type="InterPro" id="IPR007527">
    <property type="entry name" value="Znf_SWIM"/>
</dbReference>
<comment type="similarity">
    <text evidence="1">Belongs to the FHY3/FAR1 family.</text>
</comment>
<dbReference type="InterPro" id="IPR031052">
    <property type="entry name" value="FHY3/FAR1"/>
</dbReference>
<dbReference type="PROSITE" id="PS50966">
    <property type="entry name" value="ZF_SWIM"/>
    <property type="match status" value="2"/>
</dbReference>